<dbReference type="EMBL" id="RDQH01000341">
    <property type="protein sequence ID" value="RXH75647.1"/>
    <property type="molecule type" value="Genomic_DNA"/>
</dbReference>
<protein>
    <submittedName>
        <fullName evidence="2">Uncharacterized protein</fullName>
    </submittedName>
</protein>
<reference evidence="2 3" key="1">
    <citation type="submission" date="2018-10" db="EMBL/GenBank/DDBJ databases">
        <title>A high-quality apple genome assembly.</title>
        <authorList>
            <person name="Hu J."/>
        </authorList>
    </citation>
    <scope>NUCLEOTIDE SEQUENCE [LARGE SCALE GENOMIC DNA]</scope>
    <source>
        <strain evidence="3">cv. HFTH1</strain>
        <tissue evidence="2">Young leaf</tissue>
    </source>
</reference>
<name>A0A498I199_MALDO</name>
<keyword evidence="3" id="KW-1185">Reference proteome</keyword>
<comment type="caution">
    <text evidence="2">The sequence shown here is derived from an EMBL/GenBank/DDBJ whole genome shotgun (WGS) entry which is preliminary data.</text>
</comment>
<dbReference type="AlphaFoldDB" id="A0A498I199"/>
<feature type="region of interest" description="Disordered" evidence="1">
    <location>
        <begin position="41"/>
        <end position="64"/>
    </location>
</feature>
<evidence type="ECO:0000313" key="3">
    <source>
        <dbReference type="Proteomes" id="UP000290289"/>
    </source>
</evidence>
<feature type="non-terminal residue" evidence="2">
    <location>
        <position position="1"/>
    </location>
</feature>
<evidence type="ECO:0000256" key="1">
    <source>
        <dbReference type="SAM" id="MobiDB-lite"/>
    </source>
</evidence>
<proteinExistence type="predicted"/>
<accession>A0A498I199</accession>
<sequence>SYKKPPLKLLGKRKAQAKLLDKLKTSLRCLVNLRQRLHLRQKSGHLSPMRGPRQGMMPCPNNYSNQEKNQVSDISNLLIFCCSSS</sequence>
<gene>
    <name evidence="2" type="ORF">DVH24_039346</name>
</gene>
<evidence type="ECO:0000313" key="2">
    <source>
        <dbReference type="EMBL" id="RXH75647.1"/>
    </source>
</evidence>
<organism evidence="2 3">
    <name type="scientific">Malus domestica</name>
    <name type="common">Apple</name>
    <name type="synonym">Pyrus malus</name>
    <dbReference type="NCBI Taxonomy" id="3750"/>
    <lineage>
        <taxon>Eukaryota</taxon>
        <taxon>Viridiplantae</taxon>
        <taxon>Streptophyta</taxon>
        <taxon>Embryophyta</taxon>
        <taxon>Tracheophyta</taxon>
        <taxon>Spermatophyta</taxon>
        <taxon>Magnoliopsida</taxon>
        <taxon>eudicotyledons</taxon>
        <taxon>Gunneridae</taxon>
        <taxon>Pentapetalae</taxon>
        <taxon>rosids</taxon>
        <taxon>fabids</taxon>
        <taxon>Rosales</taxon>
        <taxon>Rosaceae</taxon>
        <taxon>Amygdaloideae</taxon>
        <taxon>Maleae</taxon>
        <taxon>Malus</taxon>
    </lineage>
</organism>
<dbReference type="Proteomes" id="UP000290289">
    <property type="component" value="Chromosome 15"/>
</dbReference>